<accession>A0A391PAB9</accession>
<dbReference type="EMBL" id="BDIP01007465">
    <property type="protein sequence ID" value="GCA64502.1"/>
    <property type="molecule type" value="Genomic_DNA"/>
</dbReference>
<comment type="caution">
    <text evidence="1">The sequence shown here is derived from an EMBL/GenBank/DDBJ whole genome shotgun (WGS) entry which is preliminary data.</text>
</comment>
<feature type="non-terminal residue" evidence="1">
    <location>
        <position position="1"/>
    </location>
</feature>
<dbReference type="AlphaFoldDB" id="A0A391PAB9"/>
<reference evidence="1 2" key="1">
    <citation type="journal article" date="2018" name="PLoS ONE">
        <title>The draft genome of Kipferlia bialata reveals reductive genome evolution in fornicate parasites.</title>
        <authorList>
            <person name="Tanifuji G."/>
            <person name="Takabayashi S."/>
            <person name="Kume K."/>
            <person name="Takagi M."/>
            <person name="Nakayama T."/>
            <person name="Kamikawa R."/>
            <person name="Inagaki Y."/>
            <person name="Hashimoto T."/>
        </authorList>
    </citation>
    <scope>NUCLEOTIDE SEQUENCE [LARGE SCALE GENOMIC DNA]</scope>
    <source>
        <strain evidence="1">NY0173</strain>
    </source>
</reference>
<evidence type="ECO:0000313" key="1">
    <source>
        <dbReference type="EMBL" id="GCA64502.1"/>
    </source>
</evidence>
<proteinExistence type="predicted"/>
<evidence type="ECO:0000313" key="2">
    <source>
        <dbReference type="Proteomes" id="UP000265618"/>
    </source>
</evidence>
<name>A0A391PAB9_9EUKA</name>
<organism evidence="1 2">
    <name type="scientific">Kipferlia bialata</name>
    <dbReference type="NCBI Taxonomy" id="797122"/>
    <lineage>
        <taxon>Eukaryota</taxon>
        <taxon>Metamonada</taxon>
        <taxon>Carpediemonas-like organisms</taxon>
        <taxon>Kipferlia</taxon>
    </lineage>
</organism>
<keyword evidence="2" id="KW-1185">Reference proteome</keyword>
<gene>
    <name evidence="1" type="ORF">KIPB_014480</name>
</gene>
<protein>
    <submittedName>
        <fullName evidence="1">Uncharacterized protein</fullName>
    </submittedName>
</protein>
<sequence>MDPGFDIDAIIARTLREANEYTYHDAVYQKGGAITLEEIEVWIPYDLQKTQGCNPVSTGDSTFLVPSFKETHGVWQFPYHVTSDGAVCIADTVTIGEYMYFPPQVDDAGTTEDCFLAARSVDLVVQGGRVYAHHDSDAYLMGDDPDAPPHAVHIMDLAVPGP</sequence>
<dbReference type="Proteomes" id="UP000265618">
    <property type="component" value="Unassembled WGS sequence"/>
</dbReference>